<dbReference type="Proteomes" id="UP000290191">
    <property type="component" value="Unassembled WGS sequence"/>
</dbReference>
<dbReference type="AlphaFoldDB" id="A0A4Q0Y0D9"/>
<dbReference type="RefSeq" id="WP_129081907.1">
    <property type="nucleotide sequence ID" value="NZ_CP041070.1"/>
</dbReference>
<evidence type="ECO:0000313" key="3">
    <source>
        <dbReference type="Proteomes" id="UP000290191"/>
    </source>
</evidence>
<name>A0A4Q0Y0D9_9BACT</name>
<dbReference type="OrthoDB" id="5346654at2"/>
<dbReference type="EMBL" id="PDKO01000004">
    <property type="protein sequence ID" value="RXJ63412.1"/>
    <property type="molecule type" value="Genomic_DNA"/>
</dbReference>
<sequence length="86" mass="10259">MDYIKDLENLLKTDILIEVNDDIKELQKELEKKKKKALNEELEYMLQVKQYFDEVLLDIENNSITQEQALDILEGLEEMKVDNQEI</sequence>
<accession>A0A4Q0Y0D9</accession>
<proteinExistence type="predicted"/>
<dbReference type="STRING" id="877500.GCA_000935065_00398"/>
<gene>
    <name evidence="2" type="ORF">CRV06_06975</name>
</gene>
<keyword evidence="1" id="KW-0175">Coiled coil</keyword>
<reference evidence="2 3" key="1">
    <citation type="submission" date="2017-10" db="EMBL/GenBank/DDBJ databases">
        <title>Genomics of the genus Arcobacter.</title>
        <authorList>
            <person name="Perez-Cataluna A."/>
            <person name="Figueras M.J."/>
        </authorList>
    </citation>
    <scope>NUCLEOTIDE SEQUENCE [LARGE SCALE GENOMIC DNA]</scope>
    <source>
        <strain evidence="2 3">DSM 24636</strain>
    </source>
</reference>
<comment type="caution">
    <text evidence="2">The sequence shown here is derived from an EMBL/GenBank/DDBJ whole genome shotgun (WGS) entry which is preliminary data.</text>
</comment>
<feature type="coiled-coil region" evidence="1">
    <location>
        <begin position="16"/>
        <end position="43"/>
    </location>
</feature>
<evidence type="ECO:0000313" key="2">
    <source>
        <dbReference type="EMBL" id="RXJ63412.1"/>
    </source>
</evidence>
<evidence type="ECO:0000256" key="1">
    <source>
        <dbReference type="SAM" id="Coils"/>
    </source>
</evidence>
<keyword evidence="3" id="KW-1185">Reference proteome</keyword>
<organism evidence="2 3">
    <name type="scientific">Halarcobacter anaerophilus</name>
    <dbReference type="NCBI Taxonomy" id="877500"/>
    <lineage>
        <taxon>Bacteria</taxon>
        <taxon>Pseudomonadati</taxon>
        <taxon>Campylobacterota</taxon>
        <taxon>Epsilonproteobacteria</taxon>
        <taxon>Campylobacterales</taxon>
        <taxon>Arcobacteraceae</taxon>
        <taxon>Halarcobacter</taxon>
    </lineage>
</organism>
<protein>
    <submittedName>
        <fullName evidence="2">Uncharacterized protein</fullName>
    </submittedName>
</protein>